<dbReference type="AlphaFoldDB" id="A0AAW0MQ49"/>
<dbReference type="FunFam" id="3.40.50.300:FF:000210">
    <property type="entry name" value="Si:dkey-16p6.1"/>
    <property type="match status" value="1"/>
</dbReference>
<dbReference type="InterPro" id="IPR027417">
    <property type="entry name" value="P-loop_NTPase"/>
</dbReference>
<keyword evidence="5" id="KW-1185">Reference proteome</keyword>
<keyword evidence="2" id="KW-0677">Repeat</keyword>
<dbReference type="SMART" id="SM01288">
    <property type="entry name" value="FISNA"/>
    <property type="match status" value="1"/>
</dbReference>
<dbReference type="EMBL" id="JBBPFD010000432">
    <property type="protein sequence ID" value="KAK7878919.1"/>
    <property type="molecule type" value="Genomic_DNA"/>
</dbReference>
<dbReference type="PANTHER" id="PTHR24106">
    <property type="entry name" value="NACHT, LRR AND CARD DOMAINS-CONTAINING"/>
    <property type="match status" value="1"/>
</dbReference>
<dbReference type="InterPro" id="IPR051261">
    <property type="entry name" value="NLR"/>
</dbReference>
<dbReference type="Gene3D" id="3.40.50.300">
    <property type="entry name" value="P-loop containing nucleotide triphosphate hydrolases"/>
    <property type="match status" value="1"/>
</dbReference>
<dbReference type="InterPro" id="IPR041267">
    <property type="entry name" value="NLRP_HD2"/>
</dbReference>
<sequence>MKTVHVDEEELSESRGTVPLKMVPVDCCSQIKCTHSHRARLKPWRAVSSDNSKALSYLFSRDSAPEPSELGSPSSVYLNCEDVCESQTLSDVPSCALWEQTDLHSLQSDYRHSLEKKCERVSEGDKSGGQNTTSLKSVYTELYITDGFSEEVCNQHEESHLEVLSKNTVHDVPIRCQDIFKQLPSNQRADHKPSQNPVRVAMTSGVAGVGKTFSVLKFCLDWAQGSENQDLDLVVPLTFRELNLAKGRHLSLLQIIHDIYPSLNGLSAHTLAFSKVLFIFDGLDESRIPLNFECEDISDVTQPAEVSVLLVNLLKGSLLPSALTWVTSRPAAASQIPAGVWTGSLKSEASWQIRRTSRSLNTMCQIPVFCWITASVLDLMLRQTDSGPLPQTLTDMYAHFLVAQIKKKKRKYGEESSHEELTEADQELFLKLGKLAFEQLLKEFLAAVYAHHCFSHKKDDLKQLLRDLDSCSSIDTFLKAALDKSLLSSSGHLDLFVRFLHGLIVESNRQLLKDLLGSTPINSETRQRIINNLKKMKTKTSPDRSIKSSTA</sequence>
<organism evidence="4 5">
    <name type="scientific">Mugilogobius chulae</name>
    <name type="common">yellowstripe goby</name>
    <dbReference type="NCBI Taxonomy" id="88201"/>
    <lineage>
        <taxon>Eukaryota</taxon>
        <taxon>Metazoa</taxon>
        <taxon>Chordata</taxon>
        <taxon>Craniata</taxon>
        <taxon>Vertebrata</taxon>
        <taxon>Euteleostomi</taxon>
        <taxon>Actinopterygii</taxon>
        <taxon>Neopterygii</taxon>
        <taxon>Teleostei</taxon>
        <taxon>Neoteleostei</taxon>
        <taxon>Acanthomorphata</taxon>
        <taxon>Gobiaria</taxon>
        <taxon>Gobiiformes</taxon>
        <taxon>Gobioidei</taxon>
        <taxon>Gobiidae</taxon>
        <taxon>Gobionellinae</taxon>
        <taxon>Mugilogobius</taxon>
    </lineage>
</organism>
<feature type="domain" description="NACHT" evidence="3">
    <location>
        <begin position="199"/>
        <end position="332"/>
    </location>
</feature>
<dbReference type="PROSITE" id="PS50837">
    <property type="entry name" value="NACHT"/>
    <property type="match status" value="1"/>
</dbReference>
<evidence type="ECO:0000259" key="3">
    <source>
        <dbReference type="PROSITE" id="PS50837"/>
    </source>
</evidence>
<evidence type="ECO:0000313" key="5">
    <source>
        <dbReference type="Proteomes" id="UP001460270"/>
    </source>
</evidence>
<protein>
    <recommendedName>
        <fullName evidence="3">NACHT domain-containing protein</fullName>
    </recommendedName>
</protein>
<dbReference type="Proteomes" id="UP001460270">
    <property type="component" value="Unassembled WGS sequence"/>
</dbReference>
<accession>A0AAW0MQ49</accession>
<dbReference type="Pfam" id="PF17776">
    <property type="entry name" value="NLRC4_HD2"/>
    <property type="match status" value="1"/>
</dbReference>
<evidence type="ECO:0000313" key="4">
    <source>
        <dbReference type="EMBL" id="KAK7878919.1"/>
    </source>
</evidence>
<evidence type="ECO:0000256" key="1">
    <source>
        <dbReference type="ARBA" id="ARBA00022614"/>
    </source>
</evidence>
<dbReference type="Pfam" id="PF05729">
    <property type="entry name" value="NACHT"/>
    <property type="match status" value="1"/>
</dbReference>
<evidence type="ECO:0000256" key="2">
    <source>
        <dbReference type="ARBA" id="ARBA00022737"/>
    </source>
</evidence>
<name>A0AAW0MQ49_9GOBI</name>
<proteinExistence type="predicted"/>
<keyword evidence="1" id="KW-0433">Leucine-rich repeat</keyword>
<dbReference type="InterPro" id="IPR007111">
    <property type="entry name" value="NACHT_NTPase"/>
</dbReference>
<dbReference type="Pfam" id="PF14484">
    <property type="entry name" value="FISNA"/>
    <property type="match status" value="1"/>
</dbReference>
<reference evidence="5" key="1">
    <citation type="submission" date="2024-04" db="EMBL/GenBank/DDBJ databases">
        <title>Salinicola lusitanus LLJ914,a marine bacterium isolated from the Okinawa Trough.</title>
        <authorList>
            <person name="Li J."/>
        </authorList>
    </citation>
    <scope>NUCLEOTIDE SEQUENCE [LARGE SCALE GENOMIC DNA]</scope>
</reference>
<comment type="caution">
    <text evidence="4">The sequence shown here is derived from an EMBL/GenBank/DDBJ whole genome shotgun (WGS) entry which is preliminary data.</text>
</comment>
<dbReference type="InterPro" id="IPR029495">
    <property type="entry name" value="NACHT-assoc"/>
</dbReference>
<gene>
    <name evidence="4" type="ORF">WMY93_030853</name>
</gene>